<gene>
    <name evidence="4" type="ORF">OXD698_LOCUS47421</name>
</gene>
<dbReference type="GO" id="GO:0006623">
    <property type="term" value="P:protein targeting to vacuole"/>
    <property type="evidence" value="ECO:0007669"/>
    <property type="project" value="TreeGrafter"/>
</dbReference>
<dbReference type="PANTHER" id="PTHR16166:SF93">
    <property type="entry name" value="INTERMEMBRANE LIPID TRANSFER PROTEIN VPS13"/>
    <property type="match status" value="1"/>
</dbReference>
<dbReference type="GO" id="GO:0045053">
    <property type="term" value="P:protein retention in Golgi apparatus"/>
    <property type="evidence" value="ECO:0007669"/>
    <property type="project" value="TreeGrafter"/>
</dbReference>
<dbReference type="Pfam" id="PF25037">
    <property type="entry name" value="VPS13_C"/>
    <property type="match status" value="1"/>
</dbReference>
<name>A0A820JED2_9BILA</name>
<keyword evidence="2" id="KW-0472">Membrane</keyword>
<evidence type="ECO:0000313" key="4">
    <source>
        <dbReference type="EMBL" id="CAF4325780.1"/>
    </source>
</evidence>
<feature type="transmembrane region" description="Helical" evidence="2">
    <location>
        <begin position="183"/>
        <end position="204"/>
    </location>
</feature>
<comment type="similarity">
    <text evidence="1">Belongs to the VPS13 family.</text>
</comment>
<protein>
    <recommendedName>
        <fullName evidence="3">Intermembrane lipid transfer protein VPS13-like C-terminal domain-containing protein</fullName>
    </recommendedName>
</protein>
<evidence type="ECO:0000313" key="5">
    <source>
        <dbReference type="Proteomes" id="UP000663844"/>
    </source>
</evidence>
<keyword evidence="2" id="KW-1133">Transmembrane helix</keyword>
<dbReference type="PANTHER" id="PTHR16166">
    <property type="entry name" value="VACUOLAR PROTEIN SORTING-ASSOCIATED PROTEIN VPS13"/>
    <property type="match status" value="1"/>
</dbReference>
<accession>A0A820JED2</accession>
<reference evidence="4" key="1">
    <citation type="submission" date="2021-02" db="EMBL/GenBank/DDBJ databases">
        <authorList>
            <person name="Nowell W R."/>
        </authorList>
    </citation>
    <scope>NUCLEOTIDE SEQUENCE</scope>
</reference>
<sequence length="205" mass="21890">PFGVIRGLAEGVESFFYEPYRGAIEGPVEFAEGVTTGVRTLVGSAVGGAAGAFSKITGVLGKGLATLTFDEDYKISRIRRKEPTTHRTTDIAIGGRNVVMGFVNGVTGVVTKPVSGAKEGGASGFVKGLGKGFIGFVTKPTGGIVDFASTSLDLIKRTAQQEEVVRRVRYPRHVGRDGLVRPYISHEAMGFFILNVIILVYILFY</sequence>
<organism evidence="4 5">
    <name type="scientific">Adineta steineri</name>
    <dbReference type="NCBI Taxonomy" id="433720"/>
    <lineage>
        <taxon>Eukaryota</taxon>
        <taxon>Metazoa</taxon>
        <taxon>Spiralia</taxon>
        <taxon>Gnathifera</taxon>
        <taxon>Rotifera</taxon>
        <taxon>Eurotatoria</taxon>
        <taxon>Bdelloidea</taxon>
        <taxon>Adinetida</taxon>
        <taxon>Adinetidae</taxon>
        <taxon>Adineta</taxon>
    </lineage>
</organism>
<dbReference type="Proteomes" id="UP000663844">
    <property type="component" value="Unassembled WGS sequence"/>
</dbReference>
<proteinExistence type="inferred from homology"/>
<feature type="domain" description="Intermembrane lipid transfer protein VPS13-like C-terminal" evidence="3">
    <location>
        <begin position="168"/>
        <end position="196"/>
    </location>
</feature>
<dbReference type="EMBL" id="CAJOAZ010018404">
    <property type="protein sequence ID" value="CAF4325780.1"/>
    <property type="molecule type" value="Genomic_DNA"/>
</dbReference>
<comment type="caution">
    <text evidence="4">The sequence shown here is derived from an EMBL/GenBank/DDBJ whole genome shotgun (WGS) entry which is preliminary data.</text>
</comment>
<dbReference type="InterPro" id="IPR056748">
    <property type="entry name" value="VPS13-like_C"/>
</dbReference>
<dbReference type="InterPro" id="IPR026847">
    <property type="entry name" value="VPS13"/>
</dbReference>
<evidence type="ECO:0000256" key="2">
    <source>
        <dbReference type="SAM" id="Phobius"/>
    </source>
</evidence>
<evidence type="ECO:0000256" key="1">
    <source>
        <dbReference type="ARBA" id="ARBA00006545"/>
    </source>
</evidence>
<dbReference type="AlphaFoldDB" id="A0A820JED2"/>
<feature type="non-terminal residue" evidence="4">
    <location>
        <position position="1"/>
    </location>
</feature>
<keyword evidence="2" id="KW-0812">Transmembrane</keyword>
<evidence type="ECO:0000259" key="3">
    <source>
        <dbReference type="Pfam" id="PF25037"/>
    </source>
</evidence>